<dbReference type="Proteomes" id="UP000066049">
    <property type="component" value="Chromosome"/>
</dbReference>
<dbReference type="EMBL" id="CP012541">
    <property type="protein sequence ID" value="ALF47465.1"/>
    <property type="molecule type" value="Genomic_DNA"/>
</dbReference>
<sequence>MKKLFLSLTFCIFAFADVLKVRDFQTDIYSKAGQNLTKKINMNLEVVGRDVEENEAYVLDALNIIVGSFYVEDILTSMGKEKFKELFIKYAAKKHSLDIDDVLILNIKVINNLELSEIIKAIKSQNLCSDPSVNEEIVTKPEKKKKGNEIIISPDPNDVVQKPIDLNNVQEFGKDFGEK</sequence>
<protein>
    <recommendedName>
        <fullName evidence="3">Periplasmic protein</fullName>
    </recommendedName>
</protein>
<dbReference type="RefSeq" id="WP_054196480.1">
    <property type="nucleotide sequence ID" value="NZ_CABMKQ010000064.1"/>
</dbReference>
<reference evidence="2" key="1">
    <citation type="submission" date="2015-08" db="EMBL/GenBank/DDBJ databases">
        <title>Comparative genomics of the Campylobacter concisus group.</title>
        <authorList>
            <person name="Miller W.G."/>
            <person name="Yee E."/>
            <person name="Chapman M.H."/>
            <person name="Huynh S."/>
            <person name="Bono J.L."/>
            <person name="On S.L.W."/>
            <person name="St Leger J."/>
            <person name="Foster G."/>
            <person name="Parker C.T."/>
        </authorList>
    </citation>
    <scope>NUCLEOTIDE SEQUENCE [LARGE SCALE GENOMIC DNA]</scope>
    <source>
        <strain evidence="2">ATCC 33237</strain>
    </source>
</reference>
<evidence type="ECO:0000313" key="2">
    <source>
        <dbReference type="Proteomes" id="UP000066049"/>
    </source>
</evidence>
<gene>
    <name evidence="1" type="ORF">CCON33237_0778</name>
</gene>
<accession>A0A0M4SH41</accession>
<dbReference type="AlphaFoldDB" id="A0A0M4SH41"/>
<evidence type="ECO:0008006" key="3">
    <source>
        <dbReference type="Google" id="ProtNLM"/>
    </source>
</evidence>
<dbReference type="GeneID" id="28662452"/>
<name>A0A0M4SH41_9BACT</name>
<dbReference type="KEGG" id="ccoc:CCON33237_0778"/>
<evidence type="ECO:0000313" key="1">
    <source>
        <dbReference type="EMBL" id="ALF47465.1"/>
    </source>
</evidence>
<dbReference type="PATRIC" id="fig|199.248.peg.807"/>
<proteinExistence type="predicted"/>
<organism evidence="1 2">
    <name type="scientific">Campylobacter concisus</name>
    <dbReference type="NCBI Taxonomy" id="199"/>
    <lineage>
        <taxon>Bacteria</taxon>
        <taxon>Pseudomonadati</taxon>
        <taxon>Campylobacterota</taxon>
        <taxon>Epsilonproteobacteria</taxon>
        <taxon>Campylobacterales</taxon>
        <taxon>Campylobacteraceae</taxon>
        <taxon>Campylobacter</taxon>
    </lineage>
</organism>